<dbReference type="Pfam" id="PF20009">
    <property type="entry name" value="GEVED"/>
    <property type="match status" value="1"/>
</dbReference>
<dbReference type="InterPro" id="IPR026444">
    <property type="entry name" value="Secre_tail"/>
</dbReference>
<evidence type="ECO:0008006" key="8">
    <source>
        <dbReference type="Google" id="ProtNLM"/>
    </source>
</evidence>
<dbReference type="Proteomes" id="UP000464657">
    <property type="component" value="Chromosome"/>
</dbReference>
<proteinExistence type="predicted"/>
<dbReference type="GO" id="GO:0005975">
    <property type="term" value="P:carbohydrate metabolic process"/>
    <property type="evidence" value="ECO:0007669"/>
    <property type="project" value="UniProtKB-ARBA"/>
</dbReference>
<evidence type="ECO:0000313" key="6">
    <source>
        <dbReference type="EMBL" id="QHI37741.1"/>
    </source>
</evidence>
<dbReference type="Pfam" id="PF13385">
    <property type="entry name" value="Laminin_G_3"/>
    <property type="match status" value="1"/>
</dbReference>
<name>A0A7L4ZMJ1_9FLAO</name>
<accession>A0A7L4ZMJ1</accession>
<feature type="chain" id="PRO_5029870668" description="LamG-like jellyroll fold domain-containing protein" evidence="3">
    <location>
        <begin position="20"/>
        <end position="1499"/>
    </location>
</feature>
<dbReference type="Gene3D" id="2.60.120.200">
    <property type="match status" value="2"/>
</dbReference>
<dbReference type="NCBIfam" id="TIGR04183">
    <property type="entry name" value="Por_Secre_tail"/>
    <property type="match status" value="1"/>
</dbReference>
<evidence type="ECO:0000313" key="7">
    <source>
        <dbReference type="Proteomes" id="UP000464657"/>
    </source>
</evidence>
<reference evidence="6 7" key="1">
    <citation type="journal article" date="2013" name="Int. J. Syst. Evol. Microbiol.">
        <title>Kordia antarctica sp. nov., isolated from Antarctic seawater.</title>
        <authorList>
            <person name="Baek K."/>
            <person name="Choi A."/>
            <person name="Kang I."/>
            <person name="Lee K."/>
            <person name="Cho J.C."/>
        </authorList>
    </citation>
    <scope>NUCLEOTIDE SEQUENCE [LARGE SCALE GENOMIC DNA]</scope>
    <source>
        <strain evidence="6 7">IMCC3317</strain>
    </source>
</reference>
<gene>
    <name evidence="6" type="ORF">IMCC3317_31220</name>
</gene>
<feature type="domain" description="GEVED" evidence="4">
    <location>
        <begin position="90"/>
        <end position="168"/>
    </location>
</feature>
<organism evidence="6 7">
    <name type="scientific">Kordia antarctica</name>
    <dbReference type="NCBI Taxonomy" id="1218801"/>
    <lineage>
        <taxon>Bacteria</taxon>
        <taxon>Pseudomonadati</taxon>
        <taxon>Bacteroidota</taxon>
        <taxon>Flavobacteriia</taxon>
        <taxon>Flavobacteriales</taxon>
        <taxon>Flavobacteriaceae</taxon>
        <taxon>Kordia</taxon>
    </lineage>
</organism>
<feature type="compositionally biased region" description="Low complexity" evidence="2">
    <location>
        <begin position="1236"/>
        <end position="1248"/>
    </location>
</feature>
<sequence length="1499" mass="162216">MKKAYSLLAMLLSIAYANAQYCSSPPTNANDTTFEYITRVQLNTGDNDTSGVPGSGYSDFTATTFTSVNKTLSYTVSISKYSFYNDPEGVAVWIDYNGDGDFGEANELVYSDPANTNSPVSGSITIPLTAATGLTRMRVMLFYNLSTSPGFGDECDDGLFGEVEDYTIDILPFESPGDVITNLQLWMKADVGTTLTGTDVDAWEDQSPNKFPATSQGVTDAQLVTDGLNFNPTLRFAGAEFLNLGNQPQLNLQPNSNQMTIITVVVNGATSQGTILSKADASDANYQVWFSGTDRVLHHTLGKSAAAFPNTAVRYGTVYALNEPKITSGVVANTGSSLTRLSPYMNGVVDTAVLNEGTNIGTIAADVLIGATRLTGNTGSSSLYNGDIAEIIMYDRDLTSTELQKVESYLAIKYGITLGANEANWATGTGTSPSGYAGTSNNYLNSAGSIIWNGTTNAGYGYNVFGLARDDDSGFIQTKSTSSNIGPSDILTMEVESGTFSSDKSYLMVGNNGLAETVQTSSLSIRTVRMLNKIWIARESVTDVGTVELEFDMSGSGVSNLDDLDLYIATNSSFTDYENYEGTNVGGVLTFTGVNLSNGQYFTLAEPQVITGQNALFFDGIDDYVEDKTPATQGLTDYTIMGWIKNPGQSSTIPFRRIMGVNGQFRFYLSSGLLAIEEGQTIGIASTGTDTVRDWVHFTIIVNTSVNFARFYLNGKFIGGGSVDPLPSNPNPFRIGTDTGINFFRGSIDEIRIFNIALTLDQVQSMVHQEIEQNGVNVRGKIVPKDIEDFTTGVKVPWSSLIAHYDMSDIKGNRLEDQTGNGNVSFMKNMSTIEAQTAPMPYISVADGNWTSDATWENGTVWDTPSASSINWSIVQIKNNVTASASYSTLGLMVDPGAKLTVTGTNPTVTSTSPFAITAGTGFALTNIWYAEINGIVDLQGESQFVQTQRSDLGVTSAGYIEKDQQGTANRFTYNYWSSPVSMINTTANNQTYTLGDVLLNGTTVATPGAVTWTPNADGGTSPFTISTRWIYKFVNGGDEDYDAWQFVRNNGNIVPGEGYTMKGVSLLNEKREQNYIFRGKPNNGVITVSPLGDNNLYLVGNPYPSALDANVFINNNITNNATSGTLYFWEHWGGGTHDLLDYQGGYATYTLSGGTPAMSHPTVNQTGSGTETPKRYIAVGQGFFVQGDTNAGNGLTATVEFNNTQRRFIPEYIGASEFSTFMRNGSNSDDIGLIENNTNAENNSTESTTDDDPTLTEEELDELYASLGIPRDFREKIRLGYTNPAGFHRQLLLTFDTNSTDGIDLGYEGESIGVTANDMYWTLNNEEFVIQAVQNLTTTREVPIGLVAETAGGGTISIDKLENIDDSVGVYIKDNYTGVTHDLRANSFQVNLPAGETNDKYSLVFQPEGTLGINDDILENGIIIYTDTETEEIVITNNTNFKLEGIDMHTILGQRILSIKEGMNENTIRIPINDKASGIYVISIYSEKGKISKKLIIQ</sequence>
<dbReference type="GO" id="GO:0004553">
    <property type="term" value="F:hydrolase activity, hydrolyzing O-glycosyl compounds"/>
    <property type="evidence" value="ECO:0007669"/>
    <property type="project" value="UniProtKB-ARBA"/>
</dbReference>
<evidence type="ECO:0000259" key="4">
    <source>
        <dbReference type="Pfam" id="PF20009"/>
    </source>
</evidence>
<feature type="domain" description="DUF8202" evidence="5">
    <location>
        <begin position="402"/>
        <end position="600"/>
    </location>
</feature>
<dbReference type="InterPro" id="IPR058515">
    <property type="entry name" value="DUF8202"/>
</dbReference>
<evidence type="ECO:0000256" key="1">
    <source>
        <dbReference type="ARBA" id="ARBA00022729"/>
    </source>
</evidence>
<keyword evidence="7" id="KW-1185">Reference proteome</keyword>
<dbReference type="EMBL" id="CP019288">
    <property type="protein sequence ID" value="QHI37741.1"/>
    <property type="molecule type" value="Genomic_DNA"/>
</dbReference>
<evidence type="ECO:0000256" key="2">
    <source>
        <dbReference type="SAM" id="MobiDB-lite"/>
    </source>
</evidence>
<feature type="region of interest" description="Disordered" evidence="2">
    <location>
        <begin position="1236"/>
        <end position="1256"/>
    </location>
</feature>
<feature type="signal peptide" evidence="3">
    <location>
        <begin position="1"/>
        <end position="19"/>
    </location>
</feature>
<dbReference type="RefSeq" id="WP_160130340.1">
    <property type="nucleotide sequence ID" value="NZ_CP019288.1"/>
</dbReference>
<protein>
    <recommendedName>
        <fullName evidence="8">LamG-like jellyroll fold domain-containing protein</fullName>
    </recommendedName>
</protein>
<dbReference type="SUPFAM" id="SSF49899">
    <property type="entry name" value="Concanavalin A-like lectins/glucanases"/>
    <property type="match status" value="2"/>
</dbReference>
<dbReference type="OrthoDB" id="2582440at2"/>
<keyword evidence="1 3" id="KW-0732">Signal</keyword>
<evidence type="ECO:0000259" key="5">
    <source>
        <dbReference type="Pfam" id="PF26628"/>
    </source>
</evidence>
<dbReference type="InterPro" id="IPR013320">
    <property type="entry name" value="ConA-like_dom_sf"/>
</dbReference>
<evidence type="ECO:0000256" key="3">
    <source>
        <dbReference type="SAM" id="SignalP"/>
    </source>
</evidence>
<dbReference type="KEGG" id="kan:IMCC3317_31220"/>
<dbReference type="InterPro" id="IPR045474">
    <property type="entry name" value="GEVED"/>
</dbReference>
<dbReference type="Pfam" id="PF26628">
    <property type="entry name" value="DUF8202"/>
    <property type="match status" value="1"/>
</dbReference>